<sequence>MGTATTAVHFTLGRFVTGIGCGIASGVANTYVGEVSPFKWRGFYGSFFQLSVVLGLLISQLASMYITTGTHWRVIMALPGVFSLVQIALLPLRVESPSYLLKVHHFNEARHALLTLRRG</sequence>
<dbReference type="InterPro" id="IPR005829">
    <property type="entry name" value="Sugar_transporter_CS"/>
</dbReference>
<dbReference type="GO" id="GO:0046323">
    <property type="term" value="P:D-glucose import"/>
    <property type="evidence" value="ECO:0007669"/>
    <property type="project" value="TreeGrafter"/>
</dbReference>
<dbReference type="AlphaFoldDB" id="A0A9W8CXE6"/>
<evidence type="ECO:0000256" key="5">
    <source>
        <dbReference type="ARBA" id="ARBA00023136"/>
    </source>
</evidence>
<dbReference type="Pfam" id="PF00083">
    <property type="entry name" value="Sugar_tr"/>
    <property type="match status" value="1"/>
</dbReference>
<comment type="caution">
    <text evidence="8">The sequence shown here is derived from an EMBL/GenBank/DDBJ whole genome shotgun (WGS) entry which is preliminary data.</text>
</comment>
<reference evidence="8" key="1">
    <citation type="submission" date="2022-07" db="EMBL/GenBank/DDBJ databases">
        <title>Phylogenomic reconstructions and comparative analyses of Kickxellomycotina fungi.</title>
        <authorList>
            <person name="Reynolds N.K."/>
            <person name="Stajich J.E."/>
            <person name="Barry K."/>
            <person name="Grigoriev I.V."/>
            <person name="Crous P."/>
            <person name="Smith M.E."/>
        </authorList>
    </citation>
    <scope>NUCLEOTIDE SEQUENCE</scope>
    <source>
        <strain evidence="8">BCRC 34381</strain>
    </source>
</reference>
<dbReference type="PROSITE" id="PS00217">
    <property type="entry name" value="SUGAR_TRANSPORT_2"/>
    <property type="match status" value="1"/>
</dbReference>
<dbReference type="EMBL" id="JANBOI010000922">
    <property type="protein sequence ID" value="KAJ1727992.1"/>
    <property type="molecule type" value="Genomic_DNA"/>
</dbReference>
<evidence type="ECO:0000256" key="6">
    <source>
        <dbReference type="SAM" id="Phobius"/>
    </source>
</evidence>
<keyword evidence="2" id="KW-0813">Transport</keyword>
<dbReference type="InterPro" id="IPR005828">
    <property type="entry name" value="MFS_sugar_transport-like"/>
</dbReference>
<feature type="transmembrane region" description="Helical" evidence="6">
    <location>
        <begin position="12"/>
        <end position="32"/>
    </location>
</feature>
<evidence type="ECO:0000313" key="9">
    <source>
        <dbReference type="Proteomes" id="UP001143981"/>
    </source>
</evidence>
<dbReference type="Proteomes" id="UP001143981">
    <property type="component" value="Unassembled WGS sequence"/>
</dbReference>
<evidence type="ECO:0000259" key="7">
    <source>
        <dbReference type="PROSITE" id="PS50850"/>
    </source>
</evidence>
<protein>
    <submittedName>
        <fullName evidence="8">Bifunctional purine biosynthesis protein PurH</fullName>
    </submittedName>
</protein>
<dbReference type="GO" id="GO:0055056">
    <property type="term" value="F:D-glucose transmembrane transporter activity"/>
    <property type="evidence" value="ECO:0007669"/>
    <property type="project" value="TreeGrafter"/>
</dbReference>
<keyword evidence="3 6" id="KW-0812">Transmembrane</keyword>
<dbReference type="SUPFAM" id="SSF103473">
    <property type="entry name" value="MFS general substrate transporter"/>
    <property type="match status" value="1"/>
</dbReference>
<dbReference type="InterPro" id="IPR020846">
    <property type="entry name" value="MFS_dom"/>
</dbReference>
<dbReference type="InterPro" id="IPR036259">
    <property type="entry name" value="MFS_trans_sf"/>
</dbReference>
<dbReference type="PROSITE" id="PS50850">
    <property type="entry name" value="MFS"/>
    <property type="match status" value="1"/>
</dbReference>
<name>A0A9W8CXE6_9FUNG</name>
<dbReference type="GO" id="GO:0005886">
    <property type="term" value="C:plasma membrane"/>
    <property type="evidence" value="ECO:0007669"/>
    <property type="project" value="TreeGrafter"/>
</dbReference>
<dbReference type="PANTHER" id="PTHR23503">
    <property type="entry name" value="SOLUTE CARRIER FAMILY 2"/>
    <property type="match status" value="1"/>
</dbReference>
<proteinExistence type="predicted"/>
<evidence type="ECO:0000256" key="4">
    <source>
        <dbReference type="ARBA" id="ARBA00022989"/>
    </source>
</evidence>
<keyword evidence="5 6" id="KW-0472">Membrane</keyword>
<evidence type="ECO:0000256" key="3">
    <source>
        <dbReference type="ARBA" id="ARBA00022692"/>
    </source>
</evidence>
<feature type="domain" description="Major facilitator superfamily (MFS) profile" evidence="7">
    <location>
        <begin position="1"/>
        <end position="119"/>
    </location>
</feature>
<dbReference type="OrthoDB" id="4540492at2759"/>
<feature type="non-terminal residue" evidence="8">
    <location>
        <position position="119"/>
    </location>
</feature>
<dbReference type="InterPro" id="IPR045263">
    <property type="entry name" value="GLUT"/>
</dbReference>
<evidence type="ECO:0000256" key="1">
    <source>
        <dbReference type="ARBA" id="ARBA00004141"/>
    </source>
</evidence>
<dbReference type="Gene3D" id="1.20.1250.20">
    <property type="entry name" value="MFS general substrate transporter like domains"/>
    <property type="match status" value="1"/>
</dbReference>
<comment type="subcellular location">
    <subcellularLocation>
        <location evidence="1">Membrane</location>
        <topology evidence="1">Multi-pass membrane protein</topology>
    </subcellularLocation>
</comment>
<gene>
    <name evidence="8" type="primary">HGT20_3</name>
    <name evidence="8" type="ORF">LPJ61_004286</name>
</gene>
<keyword evidence="4 6" id="KW-1133">Transmembrane helix</keyword>
<feature type="transmembrane region" description="Helical" evidence="6">
    <location>
        <begin position="72"/>
        <end position="92"/>
    </location>
</feature>
<evidence type="ECO:0000256" key="2">
    <source>
        <dbReference type="ARBA" id="ARBA00022448"/>
    </source>
</evidence>
<organism evidence="8 9">
    <name type="scientific">Coemansia biformis</name>
    <dbReference type="NCBI Taxonomy" id="1286918"/>
    <lineage>
        <taxon>Eukaryota</taxon>
        <taxon>Fungi</taxon>
        <taxon>Fungi incertae sedis</taxon>
        <taxon>Zoopagomycota</taxon>
        <taxon>Kickxellomycotina</taxon>
        <taxon>Kickxellomycetes</taxon>
        <taxon>Kickxellales</taxon>
        <taxon>Kickxellaceae</taxon>
        <taxon>Coemansia</taxon>
    </lineage>
</organism>
<dbReference type="GO" id="GO:0070837">
    <property type="term" value="P:dehydroascorbic acid transport"/>
    <property type="evidence" value="ECO:0007669"/>
    <property type="project" value="TreeGrafter"/>
</dbReference>
<keyword evidence="9" id="KW-1185">Reference proteome</keyword>
<accession>A0A9W8CXE6</accession>
<feature type="transmembrane region" description="Helical" evidence="6">
    <location>
        <begin position="44"/>
        <end position="66"/>
    </location>
</feature>
<dbReference type="PANTHER" id="PTHR23503:SF8">
    <property type="entry name" value="FACILITATED GLUCOSE TRANSPORTER PROTEIN 1"/>
    <property type="match status" value="1"/>
</dbReference>
<evidence type="ECO:0000313" key="8">
    <source>
        <dbReference type="EMBL" id="KAJ1727992.1"/>
    </source>
</evidence>